<reference evidence="4" key="1">
    <citation type="submission" date="2025-08" db="UniProtKB">
        <authorList>
            <consortium name="RefSeq"/>
        </authorList>
    </citation>
    <scope>IDENTIFICATION</scope>
</reference>
<dbReference type="InterPro" id="IPR004244">
    <property type="entry name" value="Transposase_22"/>
</dbReference>
<dbReference type="Gene3D" id="3.30.70.1820">
    <property type="entry name" value="L1 transposable element, RRM domain"/>
    <property type="match status" value="1"/>
</dbReference>
<gene>
    <name evidence="4" type="primary">LOC113507180</name>
</gene>
<evidence type="ECO:0000259" key="2">
    <source>
        <dbReference type="Pfam" id="PF25298"/>
    </source>
</evidence>
<evidence type="ECO:0000313" key="3">
    <source>
        <dbReference type="Proteomes" id="UP000322000"/>
    </source>
</evidence>
<dbReference type="PANTHER" id="PTHR11505">
    <property type="entry name" value="L1 TRANSPOSABLE ELEMENT-RELATED"/>
    <property type="match status" value="1"/>
</dbReference>
<feature type="coiled-coil region" evidence="1">
    <location>
        <begin position="110"/>
        <end position="168"/>
    </location>
</feature>
<dbReference type="AlphaFoldDB" id="A0A7E5X047"/>
<keyword evidence="1" id="KW-0175">Coiled coil</keyword>
<dbReference type="OrthoDB" id="7048166at2759"/>
<feature type="domain" description="FP protein C-terminal" evidence="2">
    <location>
        <begin position="278"/>
        <end position="330"/>
    </location>
</feature>
<proteinExistence type="predicted"/>
<dbReference type="InterPro" id="IPR013083">
    <property type="entry name" value="Znf_RING/FYVE/PHD"/>
</dbReference>
<protein>
    <submittedName>
        <fullName evidence="4">Uncharacterized protein LOC113507180</fullName>
    </submittedName>
</protein>
<dbReference type="RefSeq" id="XP_026745842.1">
    <property type="nucleotide sequence ID" value="XM_026890041.1"/>
</dbReference>
<dbReference type="SUPFAM" id="SSF57903">
    <property type="entry name" value="FYVE/PHD zinc finger"/>
    <property type="match status" value="1"/>
</dbReference>
<dbReference type="InterPro" id="IPR011011">
    <property type="entry name" value="Znf_FYVE_PHD"/>
</dbReference>
<organism evidence="3 4">
    <name type="scientific">Trichoplusia ni</name>
    <name type="common">Cabbage looper</name>
    <dbReference type="NCBI Taxonomy" id="7111"/>
    <lineage>
        <taxon>Eukaryota</taxon>
        <taxon>Metazoa</taxon>
        <taxon>Ecdysozoa</taxon>
        <taxon>Arthropoda</taxon>
        <taxon>Hexapoda</taxon>
        <taxon>Insecta</taxon>
        <taxon>Pterygota</taxon>
        <taxon>Neoptera</taxon>
        <taxon>Endopterygota</taxon>
        <taxon>Lepidoptera</taxon>
        <taxon>Glossata</taxon>
        <taxon>Ditrysia</taxon>
        <taxon>Noctuoidea</taxon>
        <taxon>Noctuidae</taxon>
        <taxon>Plusiinae</taxon>
        <taxon>Trichoplusia</taxon>
    </lineage>
</organism>
<dbReference type="GeneID" id="113507180"/>
<dbReference type="Gene3D" id="3.30.40.10">
    <property type="entry name" value="Zinc/RING finger domain, C3HC4 (zinc finger)"/>
    <property type="match status" value="1"/>
</dbReference>
<dbReference type="InParanoid" id="A0A7E5X047"/>
<sequence length="330" mass="37965">MDFKCCRLRTKNVNKELICSQCCDNYHIKCIFPNKDEVPNRRSMSSWLCSGCSEQTDIAMPQVSPSQQNVTIKKNTANSKEDIISISKEELRSIVKEEINAAFSNINCTLLELKSEVTDLQNNVKFLSAKYDTVMEKINCLDNKAKKINTLELEVSDLRGQLKSIEGNIEKQEQWGRRSNIEIIGLPEKNGENLMNALSKLATYAKCPFNPQTDIDFVTRVAHLNKDLKKPKPVIVRFLARYKKDEFLSRLREFKDIKASDIGYSENTSRIYFNEHLTSCKKMLLNKVKKLAVEKQYKYVWVKNFSILARKTDSSTAIHISSEDDLKKLV</sequence>
<keyword evidence="3" id="KW-1185">Reference proteome</keyword>
<dbReference type="Proteomes" id="UP000322000">
    <property type="component" value="Unplaced"/>
</dbReference>
<evidence type="ECO:0000313" key="4">
    <source>
        <dbReference type="RefSeq" id="XP_026745842.1"/>
    </source>
</evidence>
<accession>A0A7E5X047</accession>
<dbReference type="Pfam" id="PF25298">
    <property type="entry name" value="Baculo_FP_2nd"/>
    <property type="match status" value="1"/>
</dbReference>
<dbReference type="KEGG" id="tnl:113507180"/>
<dbReference type="InterPro" id="IPR057251">
    <property type="entry name" value="FP_C"/>
</dbReference>
<evidence type="ECO:0000256" key="1">
    <source>
        <dbReference type="SAM" id="Coils"/>
    </source>
</evidence>
<name>A0A7E5X047_TRINI</name>